<proteinExistence type="predicted"/>
<accession>B9XR02</accession>
<organism evidence="1 2">
    <name type="scientific">Pedosphaera parvula (strain Ellin514)</name>
    <dbReference type="NCBI Taxonomy" id="320771"/>
    <lineage>
        <taxon>Bacteria</taxon>
        <taxon>Pseudomonadati</taxon>
        <taxon>Verrucomicrobiota</taxon>
        <taxon>Pedosphaerae</taxon>
        <taxon>Pedosphaerales</taxon>
        <taxon>Pedosphaeraceae</taxon>
        <taxon>Pedosphaera</taxon>
    </lineage>
</organism>
<dbReference type="STRING" id="320771.Cflav_PD0760"/>
<evidence type="ECO:0000313" key="2">
    <source>
        <dbReference type="Proteomes" id="UP000003688"/>
    </source>
</evidence>
<dbReference type="EMBL" id="ABOX02000059">
    <property type="protein sequence ID" value="EEF57698.1"/>
    <property type="molecule type" value="Genomic_DNA"/>
</dbReference>
<evidence type="ECO:0000313" key="1">
    <source>
        <dbReference type="EMBL" id="EEF57698.1"/>
    </source>
</evidence>
<dbReference type="Proteomes" id="UP000003688">
    <property type="component" value="Unassembled WGS sequence"/>
</dbReference>
<name>B9XR02_PEDPL</name>
<reference evidence="1 2" key="1">
    <citation type="journal article" date="2011" name="J. Bacteriol.">
        <title>Genome sequence of 'Pedosphaera parvula' Ellin514, an aerobic Verrucomicrobial isolate from pasture soil.</title>
        <authorList>
            <person name="Kant R."/>
            <person name="van Passel M.W."/>
            <person name="Sangwan P."/>
            <person name="Palva A."/>
            <person name="Lucas S."/>
            <person name="Copeland A."/>
            <person name="Lapidus A."/>
            <person name="Glavina Del Rio T."/>
            <person name="Dalin E."/>
            <person name="Tice H."/>
            <person name="Bruce D."/>
            <person name="Goodwin L."/>
            <person name="Pitluck S."/>
            <person name="Chertkov O."/>
            <person name="Larimer F.W."/>
            <person name="Land M.L."/>
            <person name="Hauser L."/>
            <person name="Brettin T.S."/>
            <person name="Detter J.C."/>
            <person name="Han S."/>
            <person name="de Vos W.M."/>
            <person name="Janssen P.H."/>
            <person name="Smidt H."/>
        </authorList>
    </citation>
    <scope>NUCLEOTIDE SEQUENCE [LARGE SCALE GENOMIC DNA]</scope>
    <source>
        <strain evidence="1 2">Ellin514</strain>
    </source>
</reference>
<comment type="caution">
    <text evidence="1">The sequence shown here is derived from an EMBL/GenBank/DDBJ whole genome shotgun (WGS) entry which is preliminary data.</text>
</comment>
<sequence length="88" mass="9479">MPSTSQSLVRKITFTSYSLKRTIWRGNKMAVMAVTWERFFSDFGGPRGKGESGRIFPHPPLLPLQGGEGGLPGVFGLIGLCRAVAVVG</sequence>
<gene>
    <name evidence="1" type="ORF">Cflav_PD0760</name>
</gene>
<keyword evidence="2" id="KW-1185">Reference proteome</keyword>
<dbReference type="AlphaFoldDB" id="B9XR02"/>
<protein>
    <submittedName>
        <fullName evidence="1">Uncharacterized protein</fullName>
    </submittedName>
</protein>